<sequence>MVNAPALYECRIRHVRHGPVVNDFTYGSYLWLVDLDDLPRLPGPLRLLAGFPAADHFSGRDGSVRGGVERFLAAHGIELNGGRILTLTAARVFGYVFNPLTVHWCHDADDRLVCVVAEVHNTYGERHAYLLFPDAEGRAQTDKDFYVSPFLPIEGGVYRMRLPEPGERLSLSVRLDLPGAAPFVASVHGVRRAGTASGLLRLAARYPLAPLAVAARIRRQGVALFLRGLPVVPRSHRGNLRAGSGAASAVAGATAAAAREGCEHARR</sequence>
<keyword evidence="2" id="KW-1185">Reference proteome</keyword>
<dbReference type="Proteomes" id="UP001500751">
    <property type="component" value="Unassembled WGS sequence"/>
</dbReference>
<organism evidence="1 2">
    <name type="scientific">Catenulispora yoronensis</name>
    <dbReference type="NCBI Taxonomy" id="450799"/>
    <lineage>
        <taxon>Bacteria</taxon>
        <taxon>Bacillati</taxon>
        <taxon>Actinomycetota</taxon>
        <taxon>Actinomycetes</taxon>
        <taxon>Catenulisporales</taxon>
        <taxon>Catenulisporaceae</taxon>
        <taxon>Catenulispora</taxon>
    </lineage>
</organism>
<protein>
    <submittedName>
        <fullName evidence="1">DUF1365 domain-containing protein</fullName>
    </submittedName>
</protein>
<evidence type="ECO:0000313" key="1">
    <source>
        <dbReference type="EMBL" id="GAA2033375.1"/>
    </source>
</evidence>
<dbReference type="EMBL" id="BAAAQN010000020">
    <property type="protein sequence ID" value="GAA2033375.1"/>
    <property type="molecule type" value="Genomic_DNA"/>
</dbReference>
<proteinExistence type="predicted"/>
<dbReference type="Pfam" id="PF07103">
    <property type="entry name" value="DUF1365"/>
    <property type="match status" value="1"/>
</dbReference>
<evidence type="ECO:0000313" key="2">
    <source>
        <dbReference type="Proteomes" id="UP001500751"/>
    </source>
</evidence>
<accession>A0ABP5FSQ9</accession>
<comment type="caution">
    <text evidence="1">The sequence shown here is derived from an EMBL/GenBank/DDBJ whole genome shotgun (WGS) entry which is preliminary data.</text>
</comment>
<gene>
    <name evidence="1" type="ORF">GCM10009839_37180</name>
</gene>
<name>A0ABP5FSQ9_9ACTN</name>
<dbReference type="PANTHER" id="PTHR33973:SF4">
    <property type="entry name" value="OS07G0153300 PROTEIN"/>
    <property type="match status" value="1"/>
</dbReference>
<dbReference type="PANTHER" id="PTHR33973">
    <property type="entry name" value="OS07G0153300 PROTEIN"/>
    <property type="match status" value="1"/>
</dbReference>
<reference evidence="2" key="1">
    <citation type="journal article" date="2019" name="Int. J. Syst. Evol. Microbiol.">
        <title>The Global Catalogue of Microorganisms (GCM) 10K type strain sequencing project: providing services to taxonomists for standard genome sequencing and annotation.</title>
        <authorList>
            <consortium name="The Broad Institute Genomics Platform"/>
            <consortium name="The Broad Institute Genome Sequencing Center for Infectious Disease"/>
            <person name="Wu L."/>
            <person name="Ma J."/>
        </authorList>
    </citation>
    <scope>NUCLEOTIDE SEQUENCE [LARGE SCALE GENOMIC DNA]</scope>
    <source>
        <strain evidence="2">JCM 16014</strain>
    </source>
</reference>
<dbReference type="InterPro" id="IPR010775">
    <property type="entry name" value="DUF1365"/>
</dbReference>